<dbReference type="SMART" id="SM00091">
    <property type="entry name" value="PAS"/>
    <property type="match status" value="2"/>
</dbReference>
<dbReference type="InterPro" id="IPR035965">
    <property type="entry name" value="PAS-like_dom_sf"/>
</dbReference>
<dbReference type="InterPro" id="IPR000700">
    <property type="entry name" value="PAS-assoc_C"/>
</dbReference>
<dbReference type="Pfam" id="PF00990">
    <property type="entry name" value="GGDEF"/>
    <property type="match status" value="1"/>
</dbReference>
<dbReference type="Proteomes" id="UP000188388">
    <property type="component" value="Unassembled WGS sequence"/>
</dbReference>
<dbReference type="Pfam" id="PF00563">
    <property type="entry name" value="EAL"/>
    <property type="match status" value="1"/>
</dbReference>
<dbReference type="PANTHER" id="PTHR44757:SF4">
    <property type="entry name" value="DIGUANYLATE CYCLASE DGCE-RELATED"/>
    <property type="match status" value="1"/>
</dbReference>
<dbReference type="InterPro" id="IPR001610">
    <property type="entry name" value="PAC"/>
</dbReference>
<name>A0A1R3VJ36_9HYPH</name>
<organism evidence="4 5">
    <name type="scientific">Mesorhizobium prunaredense</name>
    <dbReference type="NCBI Taxonomy" id="1631249"/>
    <lineage>
        <taxon>Bacteria</taxon>
        <taxon>Pseudomonadati</taxon>
        <taxon>Pseudomonadota</taxon>
        <taxon>Alphaproteobacteria</taxon>
        <taxon>Hyphomicrobiales</taxon>
        <taxon>Phyllobacteriaceae</taxon>
        <taxon>Mesorhizobium</taxon>
    </lineage>
</organism>
<dbReference type="EMBL" id="FTPD01000067">
    <property type="protein sequence ID" value="SIT59281.1"/>
    <property type="molecule type" value="Genomic_DNA"/>
</dbReference>
<dbReference type="CDD" id="cd00130">
    <property type="entry name" value="PAS"/>
    <property type="match status" value="2"/>
</dbReference>
<feature type="domain" description="EAL" evidence="2">
    <location>
        <begin position="491"/>
        <end position="745"/>
    </location>
</feature>
<dbReference type="AlphaFoldDB" id="A0A1R3VJ36"/>
<evidence type="ECO:0000259" key="1">
    <source>
        <dbReference type="PROSITE" id="PS50113"/>
    </source>
</evidence>
<dbReference type="InterPro" id="IPR029787">
    <property type="entry name" value="Nucleotide_cyclase"/>
</dbReference>
<dbReference type="InterPro" id="IPR000014">
    <property type="entry name" value="PAS"/>
</dbReference>
<dbReference type="InterPro" id="IPR000160">
    <property type="entry name" value="GGDEF_dom"/>
</dbReference>
<dbReference type="InterPro" id="IPR013655">
    <property type="entry name" value="PAS_fold_3"/>
</dbReference>
<gene>
    <name evidence="4" type="ORF">BQ8794_70211</name>
</gene>
<evidence type="ECO:0000313" key="4">
    <source>
        <dbReference type="EMBL" id="SIT59281.1"/>
    </source>
</evidence>
<dbReference type="Gene3D" id="2.10.70.100">
    <property type="match status" value="1"/>
</dbReference>
<keyword evidence="5" id="KW-1185">Reference proteome</keyword>
<accession>A0A1R3VJ36</accession>
<dbReference type="STRING" id="1631249.BQ8794_70211"/>
<dbReference type="PANTHER" id="PTHR44757">
    <property type="entry name" value="DIGUANYLATE CYCLASE DGCP"/>
    <property type="match status" value="1"/>
</dbReference>
<dbReference type="PROSITE" id="PS50883">
    <property type="entry name" value="EAL"/>
    <property type="match status" value="1"/>
</dbReference>
<dbReference type="InterPro" id="IPR043128">
    <property type="entry name" value="Rev_trsase/Diguanyl_cyclase"/>
</dbReference>
<dbReference type="SMART" id="SM00267">
    <property type="entry name" value="GGDEF"/>
    <property type="match status" value="1"/>
</dbReference>
<dbReference type="InterPro" id="IPR035919">
    <property type="entry name" value="EAL_sf"/>
</dbReference>
<dbReference type="PROSITE" id="PS50113">
    <property type="entry name" value="PAC"/>
    <property type="match status" value="2"/>
</dbReference>
<dbReference type="SUPFAM" id="SSF141868">
    <property type="entry name" value="EAL domain-like"/>
    <property type="match status" value="1"/>
</dbReference>
<dbReference type="NCBIfam" id="TIGR00229">
    <property type="entry name" value="sensory_box"/>
    <property type="match status" value="2"/>
</dbReference>
<dbReference type="SUPFAM" id="SSF55785">
    <property type="entry name" value="PYP-like sensor domain (PAS domain)"/>
    <property type="match status" value="2"/>
</dbReference>
<dbReference type="CDD" id="cd01949">
    <property type="entry name" value="GGDEF"/>
    <property type="match status" value="1"/>
</dbReference>
<dbReference type="Gene3D" id="3.30.70.270">
    <property type="match status" value="1"/>
</dbReference>
<reference evidence="5" key="1">
    <citation type="submission" date="2017-01" db="EMBL/GenBank/DDBJ databases">
        <authorList>
            <person name="Brunel B."/>
        </authorList>
    </citation>
    <scope>NUCLEOTIDE SEQUENCE [LARGE SCALE GENOMIC DNA]</scope>
</reference>
<dbReference type="InterPro" id="IPR052155">
    <property type="entry name" value="Biofilm_reg_signaling"/>
</dbReference>
<dbReference type="Pfam" id="PF08447">
    <property type="entry name" value="PAS_3"/>
    <property type="match status" value="2"/>
</dbReference>
<dbReference type="SMART" id="SM00052">
    <property type="entry name" value="EAL"/>
    <property type="match status" value="1"/>
</dbReference>
<sequence length="761" mass="82372">MRAGAVAAVAAIAAKFPSLLWEGLGVGSSSQSRCAVTVSSLLLPHNGRDGAGEVQDMADNKDRNGEFWELALERAHLGVWDWDLRSGDCFYSAMWLQMLGYGEGELAETSDLWLQLTHPDDRERAVASGERHIAGLTDSIETELRLKHKSGHWVWVLDRGGVVERDAEGRPVRLMGVQTDITKQKQAEAELEQVNVRFRLALAASGTGIWHHDLAARKSYWDKRTRDIYGLVADTDEVSQDLWHSYLHPDDRADAERAHLAPLQSQKVVAVQYRIIKRDGEIRHLESLIRFADAQSSGQILGTVRDITEAKQREQELAHAARHDALTGLLNRAAFDRLLAEHIATARRLAVFYVDLDYFKALNDFAGHAAGDLALKRVAEGILGCLPPSVHAARLGGDEFALLVPDCDAAQAERLAGAVLAAVRDADLGSTATSRKLAASIGIAFVADANTAVADALACADDACYAAKAAGRNRFAVFSPETTSGSSGLNAARLAADTVDAMADGRLKLFGQEIHQLGKPWQESRHVEVLARLAGRNGRLIPPGEFIPAAERFGVASRLDRWIIRTALSLHGPALKSGALTLGFNLSAQTLSDPQLWDFVDAVIAETGAPHSGIGFEITETAAVTNFAAAEQFVGKARERRCRVSLDDFGAGMSSFEYLRRFPVDTIKIDGAFIEHIADSRFDREIVSAISGIARSLGCSVVAEKIEAQDALDILADMGIAFGQGFLLHRPEPLQAIVARACETRVSATRASAQAPAGRRA</sequence>
<feature type="domain" description="PAC" evidence="1">
    <location>
        <begin position="269"/>
        <end position="319"/>
    </location>
</feature>
<feature type="domain" description="PAC" evidence="1">
    <location>
        <begin position="140"/>
        <end position="193"/>
    </location>
</feature>
<protein>
    <submittedName>
        <fullName evidence="4">Diguanylate cyclase/phosphodiesterase with PAS/PAC sensor(S)</fullName>
    </submittedName>
</protein>
<evidence type="ECO:0000259" key="2">
    <source>
        <dbReference type="PROSITE" id="PS50883"/>
    </source>
</evidence>
<feature type="domain" description="GGDEF" evidence="3">
    <location>
        <begin position="347"/>
        <end position="480"/>
    </location>
</feature>
<dbReference type="PROSITE" id="PS50887">
    <property type="entry name" value="GGDEF"/>
    <property type="match status" value="1"/>
</dbReference>
<dbReference type="NCBIfam" id="TIGR00254">
    <property type="entry name" value="GGDEF"/>
    <property type="match status" value="1"/>
</dbReference>
<evidence type="ECO:0000313" key="5">
    <source>
        <dbReference type="Proteomes" id="UP000188388"/>
    </source>
</evidence>
<dbReference type="CDD" id="cd01948">
    <property type="entry name" value="EAL"/>
    <property type="match status" value="1"/>
</dbReference>
<evidence type="ECO:0000259" key="3">
    <source>
        <dbReference type="PROSITE" id="PS50887"/>
    </source>
</evidence>
<dbReference type="InterPro" id="IPR001633">
    <property type="entry name" value="EAL_dom"/>
</dbReference>
<proteinExistence type="predicted"/>
<dbReference type="Gene3D" id="3.30.450.20">
    <property type="entry name" value="PAS domain"/>
    <property type="match status" value="2"/>
</dbReference>
<dbReference type="Gene3D" id="3.20.20.450">
    <property type="entry name" value="EAL domain"/>
    <property type="match status" value="1"/>
</dbReference>
<dbReference type="SUPFAM" id="SSF55073">
    <property type="entry name" value="Nucleotide cyclase"/>
    <property type="match status" value="1"/>
</dbReference>
<dbReference type="SMART" id="SM00086">
    <property type="entry name" value="PAC"/>
    <property type="match status" value="2"/>
</dbReference>